<evidence type="ECO:0000256" key="5">
    <source>
        <dbReference type="ARBA" id="ARBA00025453"/>
    </source>
</evidence>
<evidence type="ECO:0000313" key="8">
    <source>
        <dbReference type="EMBL" id="CAA9452022.1"/>
    </source>
</evidence>
<reference evidence="8" key="1">
    <citation type="submission" date="2020-02" db="EMBL/GenBank/DDBJ databases">
        <authorList>
            <person name="Meier V. D."/>
        </authorList>
    </citation>
    <scope>NUCLEOTIDE SEQUENCE</scope>
    <source>
        <strain evidence="8">AVDCRST_MAG02</strain>
    </source>
</reference>
<name>A0A6J4QVP9_9ACTN</name>
<dbReference type="Gene3D" id="3.30.479.20">
    <property type="entry name" value="Elongation factor Ts, dimerisation domain"/>
    <property type="match status" value="1"/>
</dbReference>
<evidence type="ECO:0000256" key="2">
    <source>
        <dbReference type="ARBA" id="ARBA00016956"/>
    </source>
</evidence>
<dbReference type="Gene3D" id="1.10.286.20">
    <property type="match status" value="1"/>
</dbReference>
<feature type="domain" description="Translation elongation factor EFTs/EF1B dimerisation" evidence="7">
    <location>
        <begin position="56"/>
        <end position="175"/>
    </location>
</feature>
<dbReference type="GO" id="GO:0003746">
    <property type="term" value="F:translation elongation factor activity"/>
    <property type="evidence" value="ECO:0007669"/>
    <property type="project" value="UniProtKB-UniRule"/>
</dbReference>
<dbReference type="Pfam" id="PF00889">
    <property type="entry name" value="EF_TS"/>
    <property type="match status" value="1"/>
</dbReference>
<proteinExistence type="inferred from homology"/>
<dbReference type="Gene3D" id="1.10.8.10">
    <property type="entry name" value="DNA helicase RuvA subunit, C-terminal domain"/>
    <property type="match status" value="1"/>
</dbReference>
<evidence type="ECO:0000259" key="7">
    <source>
        <dbReference type="Pfam" id="PF00889"/>
    </source>
</evidence>
<dbReference type="GO" id="GO:0005737">
    <property type="term" value="C:cytoplasm"/>
    <property type="evidence" value="ECO:0007669"/>
    <property type="project" value="UniProtKB-SubCell"/>
</dbReference>
<evidence type="ECO:0000256" key="6">
    <source>
        <dbReference type="HAMAP-Rule" id="MF_00050"/>
    </source>
</evidence>
<dbReference type="InterPro" id="IPR001816">
    <property type="entry name" value="Transl_elong_EFTs/EF1B"/>
</dbReference>
<gene>
    <name evidence="6" type="primary">tsf</name>
    <name evidence="8" type="ORF">AVDCRST_MAG02-923</name>
</gene>
<keyword evidence="6" id="KW-0963">Cytoplasm</keyword>
<evidence type="ECO:0000256" key="4">
    <source>
        <dbReference type="ARBA" id="ARBA00022917"/>
    </source>
</evidence>
<comment type="caution">
    <text evidence="6">Lacks conserved residue(s) required for the propagation of feature annotation.</text>
</comment>
<accession>A0A6J4QVP9</accession>
<dbReference type="AlphaFoldDB" id="A0A6J4QVP9"/>
<organism evidence="8">
    <name type="scientific">uncultured Rubrobacteraceae bacterium</name>
    <dbReference type="NCBI Taxonomy" id="349277"/>
    <lineage>
        <taxon>Bacteria</taxon>
        <taxon>Bacillati</taxon>
        <taxon>Actinomycetota</taxon>
        <taxon>Rubrobacteria</taxon>
        <taxon>Rubrobacterales</taxon>
        <taxon>Rubrobacteraceae</taxon>
        <taxon>environmental samples</taxon>
    </lineage>
</organism>
<comment type="similarity">
    <text evidence="1 6">Belongs to the EF-Ts family.</text>
</comment>
<dbReference type="EMBL" id="CADCVH010000032">
    <property type="protein sequence ID" value="CAA9452022.1"/>
    <property type="molecule type" value="Genomic_DNA"/>
</dbReference>
<dbReference type="SUPFAM" id="SSF46934">
    <property type="entry name" value="UBA-like"/>
    <property type="match status" value="1"/>
</dbReference>
<comment type="function">
    <text evidence="5 6">Associates with the EF-Tu.GDP complex and induces the exchange of GDP to GTP. It remains bound to the aminoacyl-tRNA.EF-Tu.GTP complex up to the GTP hydrolysis stage on the ribosome.</text>
</comment>
<dbReference type="InterPro" id="IPR009060">
    <property type="entry name" value="UBA-like_sf"/>
</dbReference>
<dbReference type="PANTHER" id="PTHR11741">
    <property type="entry name" value="ELONGATION FACTOR TS"/>
    <property type="match status" value="1"/>
</dbReference>
<dbReference type="SUPFAM" id="SSF54713">
    <property type="entry name" value="Elongation factor Ts (EF-Ts), dimerisation domain"/>
    <property type="match status" value="1"/>
</dbReference>
<dbReference type="InterPro" id="IPR036402">
    <property type="entry name" value="EF-Ts_dimer_sf"/>
</dbReference>
<evidence type="ECO:0000256" key="1">
    <source>
        <dbReference type="ARBA" id="ARBA00005532"/>
    </source>
</evidence>
<sequence>MTDAIEKVKLLREETSAGVTDVRQALERSGGDVEGARRLLGDQERVVAAEKGDRETSKGLIEAYAHFNGRIGVLVEVDCETDFALRTPEVKELARSIALHVASEDPLAIAPEDVPPEALEEQRAIAEGGAVESGAEDVAEEAIRAHVERFAAERSLLTQPFVKDSSKTIGDLLRETISKVDENIVVRRFVRYEATGSGSFCTIVDGRTLIVRDRG</sequence>
<dbReference type="PANTHER" id="PTHR11741:SF0">
    <property type="entry name" value="ELONGATION FACTOR TS, MITOCHONDRIAL"/>
    <property type="match status" value="1"/>
</dbReference>
<evidence type="ECO:0000256" key="3">
    <source>
        <dbReference type="ARBA" id="ARBA00022768"/>
    </source>
</evidence>
<dbReference type="InterPro" id="IPR014039">
    <property type="entry name" value="Transl_elong_EFTs/EF1B_dimer"/>
</dbReference>
<protein>
    <recommendedName>
        <fullName evidence="2 6">Elongation factor Ts</fullName>
        <shortName evidence="6">EF-Ts</shortName>
    </recommendedName>
</protein>
<keyword evidence="4 6" id="KW-0648">Protein biosynthesis</keyword>
<comment type="subcellular location">
    <subcellularLocation>
        <location evidence="6">Cytoplasm</location>
    </subcellularLocation>
</comment>
<keyword evidence="3 6" id="KW-0251">Elongation factor</keyword>
<dbReference type="HAMAP" id="MF_00050">
    <property type="entry name" value="EF_Ts"/>
    <property type="match status" value="1"/>
</dbReference>